<dbReference type="GO" id="GO:0022857">
    <property type="term" value="F:transmembrane transporter activity"/>
    <property type="evidence" value="ECO:0007669"/>
    <property type="project" value="InterPro"/>
</dbReference>
<sequence>MSSRDSSRSHVGDHDADAATGGCRAVGWPITQEESPCCRCPDFFSSLSSGNAMISKTGTMTTEYQGNVQQDLELSRTETGVSEKVQNTMGTTRRRLVMLSLCLAQFLAAIDITIVATALPTIASSLHATSAQYTWVGSAYNLASTASTPLWAKLSDVVGRKTALLAANTLFLAGSLLAALANSILILIGGRCLQGIGGGGLMILNTIIISDIFPLEDRAKYYGLSAIVWAIASALGPMLGGVFTSTIGWRWCFYINLPLDAISLVLAVLCLKLNIKRAPAKETLKELDWTGCFLIAAGAILFLLGLESGASHQHSWTSAYTLCMIIFGVFLLAAFMIWEWRFAKVPLIPIQVFASRTSRAALTIACCHSFVFIAFDFYLALYFQAVLGHSPIISGVLLFALILPLSLCTMATGMFIGKTGKVRPAIWFGCFFMTLGTGLFINFGSKLVIWKIILFQIIAGIGVGPLFQAPMIALQSVVKQRDVAAANSAFTFLRSLITSLSIVIGGVVLQRGLGSDSLTGNGHVSAGGGDNSKKYAAALSNMWIFYTAFCGVMLVSTFWVGKIDVSKKPTHNEQNDAVVEETVVAPKGAEALPNSGDMVEKKMDV</sequence>
<feature type="transmembrane region" description="Helical" evidence="8">
    <location>
        <begin position="227"/>
        <end position="247"/>
    </location>
</feature>
<evidence type="ECO:0000256" key="7">
    <source>
        <dbReference type="ARBA" id="ARBA00023136"/>
    </source>
</evidence>
<evidence type="ECO:0000256" key="1">
    <source>
        <dbReference type="ARBA" id="ARBA00004651"/>
    </source>
</evidence>
<dbReference type="GO" id="GO:0005886">
    <property type="term" value="C:plasma membrane"/>
    <property type="evidence" value="ECO:0007669"/>
    <property type="project" value="UniProtKB-SubCell"/>
</dbReference>
<protein>
    <submittedName>
        <fullName evidence="10">MFS general substrate transporter</fullName>
    </submittedName>
</protein>
<feature type="transmembrane region" description="Helical" evidence="8">
    <location>
        <begin position="96"/>
        <end position="119"/>
    </location>
</feature>
<feature type="transmembrane region" description="Helical" evidence="8">
    <location>
        <begin position="424"/>
        <end position="441"/>
    </location>
</feature>
<keyword evidence="3" id="KW-0813">Transport</keyword>
<dbReference type="PRINTS" id="PR01036">
    <property type="entry name" value="TCRTETB"/>
</dbReference>
<feature type="transmembrane region" description="Helical" evidence="8">
    <location>
        <begin position="447"/>
        <end position="467"/>
    </location>
</feature>
<comment type="similarity">
    <text evidence="2">Belongs to the major facilitator superfamily. TCR/Tet family.</text>
</comment>
<dbReference type="InterPro" id="IPR036259">
    <property type="entry name" value="MFS_trans_sf"/>
</dbReference>
<dbReference type="CDD" id="cd17502">
    <property type="entry name" value="MFS_Azr1_MDR_like"/>
    <property type="match status" value="1"/>
</dbReference>
<organism evidence="10 11">
    <name type="scientific">Aureobasidium pullulans</name>
    <name type="common">Black yeast</name>
    <name type="synonym">Pullularia pullulans</name>
    <dbReference type="NCBI Taxonomy" id="5580"/>
    <lineage>
        <taxon>Eukaryota</taxon>
        <taxon>Fungi</taxon>
        <taxon>Dikarya</taxon>
        <taxon>Ascomycota</taxon>
        <taxon>Pezizomycotina</taxon>
        <taxon>Dothideomycetes</taxon>
        <taxon>Dothideomycetidae</taxon>
        <taxon>Dothideales</taxon>
        <taxon>Saccotheciaceae</taxon>
        <taxon>Aureobasidium</taxon>
    </lineage>
</organism>
<keyword evidence="7 8" id="KW-0472">Membrane</keyword>
<comment type="caution">
    <text evidence="10">The sequence shown here is derived from an EMBL/GenBank/DDBJ whole genome shotgun (WGS) entry which is preliminary data.</text>
</comment>
<dbReference type="Pfam" id="PF07690">
    <property type="entry name" value="MFS_1"/>
    <property type="match status" value="1"/>
</dbReference>
<accession>A0A4S8YJU9</accession>
<feature type="transmembrane region" description="Helical" evidence="8">
    <location>
        <begin position="488"/>
        <end position="509"/>
    </location>
</feature>
<evidence type="ECO:0000256" key="6">
    <source>
        <dbReference type="ARBA" id="ARBA00022989"/>
    </source>
</evidence>
<dbReference type="InterPro" id="IPR020846">
    <property type="entry name" value="MFS_dom"/>
</dbReference>
<feature type="transmembrane region" description="Helical" evidence="8">
    <location>
        <begin position="318"/>
        <end position="338"/>
    </location>
</feature>
<reference evidence="10 11" key="1">
    <citation type="submission" date="2018-10" db="EMBL/GenBank/DDBJ databases">
        <title>Fifty Aureobasidium pullulans genomes reveal a recombining polyextremotolerant generalist.</title>
        <authorList>
            <person name="Gostincar C."/>
            <person name="Turk M."/>
            <person name="Zajc J."/>
            <person name="Gunde-Cimerman N."/>
        </authorList>
    </citation>
    <scope>NUCLEOTIDE SEQUENCE [LARGE SCALE GENOMIC DNA]</scope>
    <source>
        <strain evidence="10 11">EXF-10751</strain>
    </source>
</reference>
<feature type="transmembrane region" description="Helical" evidence="8">
    <location>
        <begin position="359"/>
        <end position="380"/>
    </location>
</feature>
<dbReference type="Gene3D" id="1.20.1250.20">
    <property type="entry name" value="MFS general substrate transporter like domains"/>
    <property type="match status" value="1"/>
</dbReference>
<evidence type="ECO:0000313" key="10">
    <source>
        <dbReference type="EMBL" id="THW54023.1"/>
    </source>
</evidence>
<dbReference type="AlphaFoldDB" id="A0A4S8YJU9"/>
<feature type="transmembrane region" description="Helical" evidence="8">
    <location>
        <begin position="131"/>
        <end position="152"/>
    </location>
</feature>
<feature type="transmembrane region" description="Helical" evidence="8">
    <location>
        <begin position="164"/>
        <end position="189"/>
    </location>
</feature>
<feature type="domain" description="Major facilitator superfamily (MFS) profile" evidence="9">
    <location>
        <begin position="97"/>
        <end position="565"/>
    </location>
</feature>
<evidence type="ECO:0000256" key="2">
    <source>
        <dbReference type="ARBA" id="ARBA00007520"/>
    </source>
</evidence>
<evidence type="ECO:0000256" key="8">
    <source>
        <dbReference type="SAM" id="Phobius"/>
    </source>
</evidence>
<dbReference type="EMBL" id="QZAN01000308">
    <property type="protein sequence ID" value="THW54023.1"/>
    <property type="molecule type" value="Genomic_DNA"/>
</dbReference>
<feature type="transmembrane region" description="Helical" evidence="8">
    <location>
        <begin position="543"/>
        <end position="561"/>
    </location>
</feature>
<evidence type="ECO:0000256" key="4">
    <source>
        <dbReference type="ARBA" id="ARBA00022475"/>
    </source>
</evidence>
<keyword evidence="6 8" id="KW-1133">Transmembrane helix</keyword>
<dbReference type="FunFam" id="1.20.1720.10:FF:000004">
    <property type="entry name" value="EmrB/QacA family drug resistance transporter"/>
    <property type="match status" value="1"/>
</dbReference>
<dbReference type="PANTHER" id="PTHR23501">
    <property type="entry name" value="MAJOR FACILITATOR SUPERFAMILY"/>
    <property type="match status" value="1"/>
</dbReference>
<dbReference type="Gene3D" id="1.20.1720.10">
    <property type="entry name" value="Multidrug resistance protein D"/>
    <property type="match status" value="1"/>
</dbReference>
<comment type="subcellular location">
    <subcellularLocation>
        <location evidence="1">Cell membrane</location>
        <topology evidence="1">Multi-pass membrane protein</topology>
    </subcellularLocation>
</comment>
<keyword evidence="5 8" id="KW-0812">Transmembrane</keyword>
<evidence type="ECO:0000313" key="11">
    <source>
        <dbReference type="Proteomes" id="UP000310421"/>
    </source>
</evidence>
<proteinExistence type="inferred from homology"/>
<dbReference type="PANTHER" id="PTHR23501:SF102">
    <property type="entry name" value="DRUG TRANSPORTER, PUTATIVE (AFU_ORTHOLOGUE AFUA_3G08530)-RELATED"/>
    <property type="match status" value="1"/>
</dbReference>
<feature type="transmembrane region" description="Helical" evidence="8">
    <location>
        <begin position="195"/>
        <end position="215"/>
    </location>
</feature>
<name>A0A4S8YJU9_AURPU</name>
<keyword evidence="4" id="KW-1003">Cell membrane</keyword>
<feature type="transmembrane region" description="Helical" evidence="8">
    <location>
        <begin position="287"/>
        <end position="306"/>
    </location>
</feature>
<evidence type="ECO:0000256" key="5">
    <source>
        <dbReference type="ARBA" id="ARBA00022692"/>
    </source>
</evidence>
<feature type="transmembrane region" description="Helical" evidence="8">
    <location>
        <begin position="253"/>
        <end position="275"/>
    </location>
</feature>
<evidence type="ECO:0000256" key="3">
    <source>
        <dbReference type="ARBA" id="ARBA00022448"/>
    </source>
</evidence>
<feature type="transmembrane region" description="Helical" evidence="8">
    <location>
        <begin position="392"/>
        <end position="417"/>
    </location>
</feature>
<dbReference type="SUPFAM" id="SSF103473">
    <property type="entry name" value="MFS general substrate transporter"/>
    <property type="match status" value="2"/>
</dbReference>
<evidence type="ECO:0000259" key="9">
    <source>
        <dbReference type="PROSITE" id="PS50850"/>
    </source>
</evidence>
<dbReference type="Proteomes" id="UP000310421">
    <property type="component" value="Unassembled WGS sequence"/>
</dbReference>
<gene>
    <name evidence="10" type="ORF">D6D20_10491</name>
</gene>
<dbReference type="InterPro" id="IPR011701">
    <property type="entry name" value="MFS"/>
</dbReference>
<dbReference type="PROSITE" id="PS50850">
    <property type="entry name" value="MFS"/>
    <property type="match status" value="1"/>
</dbReference>